<dbReference type="RefSeq" id="WP_104356870.1">
    <property type="nucleotide sequence ID" value="NZ_CALFFA010000021.1"/>
</dbReference>
<evidence type="ECO:0000313" key="2">
    <source>
        <dbReference type="Proteomes" id="UP000239406"/>
    </source>
</evidence>
<comment type="caution">
    <text evidence="1">The sequence shown here is derived from an EMBL/GenBank/DDBJ whole genome shotgun (WGS) entry which is preliminary data.</text>
</comment>
<evidence type="ECO:0000313" key="1">
    <source>
        <dbReference type="EMBL" id="PPE70318.1"/>
    </source>
</evidence>
<protein>
    <submittedName>
        <fullName evidence="1">Phenol hydroxylase</fullName>
    </submittedName>
</protein>
<dbReference type="Proteomes" id="UP000239406">
    <property type="component" value="Unassembled WGS sequence"/>
</dbReference>
<organism evidence="1 2">
    <name type="scientific">Caldimonas thermodepolymerans</name>
    <dbReference type="NCBI Taxonomy" id="215580"/>
    <lineage>
        <taxon>Bacteria</taxon>
        <taxon>Pseudomonadati</taxon>
        <taxon>Pseudomonadota</taxon>
        <taxon>Betaproteobacteria</taxon>
        <taxon>Burkholderiales</taxon>
        <taxon>Sphaerotilaceae</taxon>
        <taxon>Caldimonas</taxon>
    </lineage>
</organism>
<name>A0A2S5T614_9BURK</name>
<dbReference type="EMBL" id="PSNY01000006">
    <property type="protein sequence ID" value="PPE70318.1"/>
    <property type="molecule type" value="Genomic_DNA"/>
</dbReference>
<reference evidence="1 2" key="1">
    <citation type="submission" date="2018-02" db="EMBL/GenBank/DDBJ databases">
        <title>Reclassifiation of [Polyangium] brachysporum DSM 7029 as Guopingzhaonella breviflexa gen. nov., sp. nov., a member of the family Comamonadaceae.</title>
        <authorList>
            <person name="Tang B."/>
        </authorList>
    </citation>
    <scope>NUCLEOTIDE SEQUENCE [LARGE SCALE GENOMIC DNA]</scope>
    <source>
        <strain evidence="1 2">DSM 15344</strain>
    </source>
</reference>
<dbReference type="OrthoDB" id="8564678at2"/>
<sequence>MTRTAPPPAAEPAMPACDLTQKFVRVLGRKDDLVEFSFSVGWPELSVELLLPTPAFEAFCAEHRVRYLPDD</sequence>
<gene>
    <name evidence="1" type="ORF">C1702_06440</name>
</gene>
<accession>A0A2S5T614</accession>
<proteinExistence type="predicted"/>
<dbReference type="AlphaFoldDB" id="A0A2S5T614"/>
<dbReference type="Pfam" id="PF06099">
    <property type="entry name" value="Phenol_hyd_sub"/>
    <property type="match status" value="1"/>
</dbReference>
<dbReference type="InterPro" id="IPR010353">
    <property type="entry name" value="DmpK"/>
</dbReference>
<keyword evidence="2" id="KW-1185">Reference proteome</keyword>